<dbReference type="PROSITE" id="PS00108">
    <property type="entry name" value="PROTEIN_KINASE_ST"/>
    <property type="match status" value="1"/>
</dbReference>
<dbReference type="PANTHER" id="PTHR44899">
    <property type="entry name" value="CAMK FAMILY PROTEIN KINASE"/>
    <property type="match status" value="1"/>
</dbReference>
<reference evidence="12 13" key="1">
    <citation type="submission" date="2016-11" db="EMBL/GenBank/DDBJ databases">
        <title>The macronuclear genome of Stentor coeruleus: a giant cell with tiny introns.</title>
        <authorList>
            <person name="Slabodnick M."/>
            <person name="Ruby J.G."/>
            <person name="Reiff S.B."/>
            <person name="Swart E.C."/>
            <person name="Gosai S."/>
            <person name="Prabakaran S."/>
            <person name="Witkowska E."/>
            <person name="Larue G.E."/>
            <person name="Fisher S."/>
            <person name="Freeman R.M."/>
            <person name="Gunawardena J."/>
            <person name="Chu W."/>
            <person name="Stover N.A."/>
            <person name="Gregory B.D."/>
            <person name="Nowacki M."/>
            <person name="Derisi J."/>
            <person name="Roy S.W."/>
            <person name="Marshall W.F."/>
            <person name="Sood P."/>
        </authorList>
    </citation>
    <scope>NUCLEOTIDE SEQUENCE [LARGE SCALE GENOMIC DNA]</scope>
    <source>
        <strain evidence="12">WM001</strain>
    </source>
</reference>
<name>A0A1R2AX35_9CILI</name>
<feature type="compositionally biased region" description="Polar residues" evidence="10">
    <location>
        <begin position="796"/>
        <end position="805"/>
    </location>
</feature>
<keyword evidence="13" id="KW-1185">Reference proteome</keyword>
<evidence type="ECO:0000256" key="3">
    <source>
        <dbReference type="ARBA" id="ARBA00022527"/>
    </source>
</evidence>
<evidence type="ECO:0000256" key="6">
    <source>
        <dbReference type="ARBA" id="ARBA00022777"/>
    </source>
</evidence>
<dbReference type="Proteomes" id="UP000187209">
    <property type="component" value="Unassembled WGS sequence"/>
</dbReference>
<protein>
    <recommendedName>
        <fullName evidence="2">non-specific serine/threonine protein kinase</fullName>
        <ecNumber evidence="2">2.7.11.1</ecNumber>
    </recommendedName>
</protein>
<evidence type="ECO:0000313" key="12">
    <source>
        <dbReference type="EMBL" id="OMJ69067.1"/>
    </source>
</evidence>
<dbReference type="Gene3D" id="3.30.200.20">
    <property type="entry name" value="Phosphorylase Kinase, domain 1"/>
    <property type="match status" value="2"/>
</dbReference>
<feature type="region of interest" description="Disordered" evidence="10">
    <location>
        <begin position="481"/>
        <end position="505"/>
    </location>
</feature>
<dbReference type="GO" id="GO:0005524">
    <property type="term" value="F:ATP binding"/>
    <property type="evidence" value="ECO:0007669"/>
    <property type="project" value="UniProtKB-KW"/>
</dbReference>
<dbReference type="AlphaFoldDB" id="A0A1R2AX35"/>
<dbReference type="GO" id="GO:0004674">
    <property type="term" value="F:protein serine/threonine kinase activity"/>
    <property type="evidence" value="ECO:0007669"/>
    <property type="project" value="UniProtKB-KW"/>
</dbReference>
<evidence type="ECO:0000256" key="5">
    <source>
        <dbReference type="ARBA" id="ARBA00022741"/>
    </source>
</evidence>
<organism evidence="12 13">
    <name type="scientific">Stentor coeruleus</name>
    <dbReference type="NCBI Taxonomy" id="5963"/>
    <lineage>
        <taxon>Eukaryota</taxon>
        <taxon>Sar</taxon>
        <taxon>Alveolata</taxon>
        <taxon>Ciliophora</taxon>
        <taxon>Postciliodesmatophora</taxon>
        <taxon>Heterotrichea</taxon>
        <taxon>Heterotrichida</taxon>
        <taxon>Stentoridae</taxon>
        <taxon>Stentor</taxon>
    </lineage>
</organism>
<keyword evidence="6" id="KW-0418">Kinase</keyword>
<gene>
    <name evidence="12" type="ORF">SteCoe_33320</name>
</gene>
<dbReference type="InterPro" id="IPR000719">
    <property type="entry name" value="Prot_kinase_dom"/>
</dbReference>
<dbReference type="InterPro" id="IPR011009">
    <property type="entry name" value="Kinase-like_dom_sf"/>
</dbReference>
<comment type="catalytic activity">
    <reaction evidence="8">
        <text>L-threonyl-[protein] + ATP = O-phospho-L-threonyl-[protein] + ADP + H(+)</text>
        <dbReference type="Rhea" id="RHEA:46608"/>
        <dbReference type="Rhea" id="RHEA-COMP:11060"/>
        <dbReference type="Rhea" id="RHEA-COMP:11605"/>
        <dbReference type="ChEBI" id="CHEBI:15378"/>
        <dbReference type="ChEBI" id="CHEBI:30013"/>
        <dbReference type="ChEBI" id="CHEBI:30616"/>
        <dbReference type="ChEBI" id="CHEBI:61977"/>
        <dbReference type="ChEBI" id="CHEBI:456216"/>
        <dbReference type="EC" id="2.7.11.1"/>
    </reaction>
</comment>
<evidence type="ECO:0000313" key="13">
    <source>
        <dbReference type="Proteomes" id="UP000187209"/>
    </source>
</evidence>
<dbReference type="InterPro" id="IPR051131">
    <property type="entry name" value="NEK_Ser/Thr_kinase_NIMA"/>
</dbReference>
<feature type="region of interest" description="Disordered" evidence="10">
    <location>
        <begin position="641"/>
        <end position="814"/>
    </location>
</feature>
<evidence type="ECO:0000256" key="8">
    <source>
        <dbReference type="ARBA" id="ARBA00047899"/>
    </source>
</evidence>
<feature type="compositionally biased region" description="Basic and acidic residues" evidence="10">
    <location>
        <begin position="645"/>
        <end position="655"/>
    </location>
</feature>
<dbReference type="SUPFAM" id="SSF56112">
    <property type="entry name" value="Protein kinase-like (PK-like)"/>
    <property type="match status" value="1"/>
</dbReference>
<evidence type="ECO:0000256" key="4">
    <source>
        <dbReference type="ARBA" id="ARBA00022679"/>
    </source>
</evidence>
<dbReference type="Gene3D" id="1.10.510.10">
    <property type="entry name" value="Transferase(Phosphotransferase) domain 1"/>
    <property type="match status" value="1"/>
</dbReference>
<dbReference type="EMBL" id="MPUH01001245">
    <property type="protein sequence ID" value="OMJ69067.1"/>
    <property type="molecule type" value="Genomic_DNA"/>
</dbReference>
<dbReference type="FunFam" id="3.30.200.20:FF:000097">
    <property type="entry name" value="Probable serine/threonine-protein kinase nek1"/>
    <property type="match status" value="1"/>
</dbReference>
<evidence type="ECO:0000256" key="1">
    <source>
        <dbReference type="ARBA" id="ARBA00010886"/>
    </source>
</evidence>
<evidence type="ECO:0000256" key="10">
    <source>
        <dbReference type="SAM" id="MobiDB-lite"/>
    </source>
</evidence>
<sequence>MDKYEFIQYLGKGSFGAVSKIRRKSDNKILVWKEINYKSMKEKERQQLVCEVNILRELRHPNIVKYYDRIIDKPNSKIYIVMEYCEKGDMAQMIKKSKRDNDYLSEDVIWKIFMQILLALQACHDRDSRKILHRDIKPGNVLLDGNMNVKLGDFGLSRILGENSIYAETRVGTPYYMSPEQITDSRYNEKSDIWSAGCLLYEMTTLNPPFQAKSQAELAHKINLGQTERIPIKYSEDLQRVISWMMAVDYNLRPTVTDILNLPQVTMRIKERQAKDSIQQLKDLEVKLKEREDNAKMEKEKLIKREEEIVRREKRIRDRQQDRDSDRVFEREREREEREKELELQREIEKERQRQKEIEIDKERQRQKEIELDREREKERQRQKEIELDREREKERQRQKEIEIEKEKEKEKERQRQRELEFDREREREREKERQRLKEREEKIREREREFQKAKEKELQKLREREEAKIRERELELEKSKEKELEKAREREEIKTRERERELEKARERERLRLKKVEDKYSPLTHNHNSYSYEGGLILKDQKPTSLSFEKRDSPSTRYSAIGASLDHKEPQTIHKSLSTTYEKTSTSLTRFSPLSTPTQVKKDQYYTRFSPKNESPSTKPQIEKHIDDYKSVTAKVTRPTNVYRHADSAGKIVRDSPGNFRRAENRRESPRYAEPVRKHSDRGGYVEGGYKKDTNLIRSEGKKGSGDFGYGIPDRAGSADRRIQKIPNSPIRDTPPKSGEYYKNSPTARQIPRPRTMDANKESPRRTNIDEAGKTFPHTFDNIWKHYTQNEHKSTNQITANTNKPPVRRNKPY</sequence>
<dbReference type="PROSITE" id="PS50011">
    <property type="entry name" value="PROTEIN_KINASE_DOM"/>
    <property type="match status" value="1"/>
</dbReference>
<accession>A0A1R2AX35</accession>
<feature type="compositionally biased region" description="Polar residues" evidence="10">
    <location>
        <begin position="611"/>
        <end position="621"/>
    </location>
</feature>
<evidence type="ECO:0000256" key="2">
    <source>
        <dbReference type="ARBA" id="ARBA00012513"/>
    </source>
</evidence>
<feature type="region of interest" description="Disordered" evidence="10">
    <location>
        <begin position="545"/>
        <end position="573"/>
    </location>
</feature>
<comment type="caution">
    <text evidence="12">The sequence shown here is derived from an EMBL/GenBank/DDBJ whole genome shotgun (WGS) entry which is preliminary data.</text>
</comment>
<comment type="similarity">
    <text evidence="1">Belongs to the protein kinase superfamily. NEK Ser/Thr protein kinase family. NIMA subfamily.</text>
</comment>
<dbReference type="CDD" id="cd08217">
    <property type="entry name" value="STKc_Nek2"/>
    <property type="match status" value="1"/>
</dbReference>
<evidence type="ECO:0000256" key="9">
    <source>
        <dbReference type="ARBA" id="ARBA00048679"/>
    </source>
</evidence>
<dbReference type="PANTHER" id="PTHR44899:SF10">
    <property type="entry name" value="NIMA-RELATED KINASE 2"/>
    <property type="match status" value="1"/>
</dbReference>
<proteinExistence type="inferred from homology"/>
<dbReference type="EC" id="2.7.11.1" evidence="2"/>
<dbReference type="SMART" id="SM00220">
    <property type="entry name" value="S_TKc"/>
    <property type="match status" value="1"/>
</dbReference>
<feature type="compositionally biased region" description="Basic and acidic residues" evidence="10">
    <location>
        <begin position="756"/>
        <end position="774"/>
    </location>
</feature>
<keyword evidence="7" id="KW-0067">ATP-binding</keyword>
<evidence type="ECO:0000259" key="11">
    <source>
        <dbReference type="PROSITE" id="PS50011"/>
    </source>
</evidence>
<comment type="catalytic activity">
    <reaction evidence="9">
        <text>L-seryl-[protein] + ATP = O-phospho-L-seryl-[protein] + ADP + H(+)</text>
        <dbReference type="Rhea" id="RHEA:17989"/>
        <dbReference type="Rhea" id="RHEA-COMP:9863"/>
        <dbReference type="Rhea" id="RHEA-COMP:11604"/>
        <dbReference type="ChEBI" id="CHEBI:15378"/>
        <dbReference type="ChEBI" id="CHEBI:29999"/>
        <dbReference type="ChEBI" id="CHEBI:30616"/>
        <dbReference type="ChEBI" id="CHEBI:83421"/>
        <dbReference type="ChEBI" id="CHEBI:456216"/>
        <dbReference type="EC" id="2.7.11.1"/>
    </reaction>
</comment>
<feature type="region of interest" description="Disordered" evidence="10">
    <location>
        <begin position="372"/>
        <end position="451"/>
    </location>
</feature>
<feature type="region of interest" description="Disordered" evidence="10">
    <location>
        <begin position="603"/>
        <end position="626"/>
    </location>
</feature>
<evidence type="ECO:0000256" key="7">
    <source>
        <dbReference type="ARBA" id="ARBA00022840"/>
    </source>
</evidence>
<keyword evidence="5" id="KW-0547">Nucleotide-binding</keyword>
<feature type="domain" description="Protein kinase" evidence="11">
    <location>
        <begin position="4"/>
        <end position="265"/>
    </location>
</feature>
<dbReference type="OrthoDB" id="248923at2759"/>
<dbReference type="Pfam" id="PF00069">
    <property type="entry name" value="Pkinase"/>
    <property type="match status" value="1"/>
</dbReference>
<keyword evidence="3" id="KW-0723">Serine/threonine-protein kinase</keyword>
<keyword evidence="4" id="KW-0808">Transferase</keyword>
<feature type="compositionally biased region" description="Basic and acidic residues" evidence="10">
    <location>
        <begin position="662"/>
        <end position="706"/>
    </location>
</feature>
<dbReference type="InterPro" id="IPR008271">
    <property type="entry name" value="Ser/Thr_kinase_AS"/>
</dbReference>